<evidence type="ECO:0000256" key="5">
    <source>
        <dbReference type="ARBA" id="ARBA00023136"/>
    </source>
</evidence>
<evidence type="ECO:0000256" key="3">
    <source>
        <dbReference type="ARBA" id="ARBA00022692"/>
    </source>
</evidence>
<evidence type="ECO:0000256" key="1">
    <source>
        <dbReference type="ARBA" id="ARBA00004651"/>
    </source>
</evidence>
<evidence type="ECO:0000256" key="6">
    <source>
        <dbReference type="SAM" id="Phobius"/>
    </source>
</evidence>
<keyword evidence="9" id="KW-1185">Reference proteome</keyword>
<organism evidence="8 9">
    <name type="scientific">Metabacillus rhizolycopersici</name>
    <dbReference type="NCBI Taxonomy" id="2875709"/>
    <lineage>
        <taxon>Bacteria</taxon>
        <taxon>Bacillati</taxon>
        <taxon>Bacillota</taxon>
        <taxon>Bacilli</taxon>
        <taxon>Bacillales</taxon>
        <taxon>Bacillaceae</taxon>
        <taxon>Metabacillus</taxon>
    </lineage>
</organism>
<feature type="transmembrane region" description="Helical" evidence="6">
    <location>
        <begin position="109"/>
        <end position="126"/>
    </location>
</feature>
<feature type="transmembrane region" description="Helical" evidence="6">
    <location>
        <begin position="173"/>
        <end position="195"/>
    </location>
</feature>
<evidence type="ECO:0000313" key="9">
    <source>
        <dbReference type="Proteomes" id="UP001165287"/>
    </source>
</evidence>
<dbReference type="PANTHER" id="PTHR34820">
    <property type="entry name" value="INNER MEMBRANE PROTEIN YEBZ"/>
    <property type="match status" value="1"/>
</dbReference>
<comment type="caution">
    <text evidence="8">The sequence shown here is derived from an EMBL/GenBank/DDBJ whole genome shotgun (WGS) entry which is preliminary data.</text>
</comment>
<feature type="transmembrane region" description="Helical" evidence="6">
    <location>
        <begin position="138"/>
        <end position="161"/>
    </location>
</feature>
<proteinExistence type="predicted"/>
<dbReference type="Pfam" id="PF05425">
    <property type="entry name" value="CopD"/>
    <property type="match status" value="1"/>
</dbReference>
<feature type="transmembrane region" description="Helical" evidence="6">
    <location>
        <begin position="312"/>
        <end position="330"/>
    </location>
</feature>
<feature type="transmembrane region" description="Helical" evidence="6">
    <location>
        <begin position="85"/>
        <end position="102"/>
    </location>
</feature>
<feature type="transmembrane region" description="Helical" evidence="6">
    <location>
        <begin position="336"/>
        <end position="359"/>
    </location>
</feature>
<keyword evidence="3 6" id="KW-0812">Transmembrane</keyword>
<evidence type="ECO:0000256" key="4">
    <source>
        <dbReference type="ARBA" id="ARBA00022989"/>
    </source>
</evidence>
<dbReference type="InterPro" id="IPR032694">
    <property type="entry name" value="CopC/D"/>
</dbReference>
<dbReference type="Proteomes" id="UP001165287">
    <property type="component" value="Unassembled WGS sequence"/>
</dbReference>
<accession>A0ABS7UZJ6</accession>
<feature type="transmembrane region" description="Helical" evidence="6">
    <location>
        <begin position="255"/>
        <end position="273"/>
    </location>
</feature>
<feature type="transmembrane region" description="Helical" evidence="6">
    <location>
        <begin position="215"/>
        <end position="234"/>
    </location>
</feature>
<keyword evidence="5 6" id="KW-0472">Membrane</keyword>
<sequence length="360" mass="40835">MNQLIPITEYVTYMLYSYLVGYVVLQFVPSSNKPRIQVSKQSLLLSVLGIIVLMFLPVLQVISFFSPEGLFSLTAYSILTEFQVGIAWLYGSFFAIFLWMVIYVEGSKYLQALFLLVMIGFVGYASHSSTLTLWPGLISHSIHFLTITIWVGVLLHVGWLAHKVENWHSFLRWFTPLSIILFFIITISGILLMFFVVAPRDYANSWVLPYGQMLLLKHLSIIPVLVFAFINGFLSRKTNQSSDFNARKWVQVETVILMIIFFITGVLGTLPPPHQVNATLLQEGAAFWVEYLIGYEVVAPFTVQFIPELQGLLLLVIALMFLAMVVISFYKKLTPWIALGFGAIFIIAAYLGIMMSIIVR</sequence>
<evidence type="ECO:0000259" key="7">
    <source>
        <dbReference type="Pfam" id="PF05425"/>
    </source>
</evidence>
<dbReference type="EMBL" id="JAIQUM010000101">
    <property type="protein sequence ID" value="MBZ5753325.1"/>
    <property type="molecule type" value="Genomic_DNA"/>
</dbReference>
<feature type="domain" description="Copper resistance protein D" evidence="7">
    <location>
        <begin position="170"/>
        <end position="267"/>
    </location>
</feature>
<name>A0ABS7UZJ6_9BACI</name>
<dbReference type="RefSeq" id="WP_224141753.1">
    <property type="nucleotide sequence ID" value="NZ_JAIQUM010000101.1"/>
</dbReference>
<evidence type="ECO:0000313" key="8">
    <source>
        <dbReference type="EMBL" id="MBZ5753325.1"/>
    </source>
</evidence>
<gene>
    <name evidence="8" type="ORF">K9V48_24640</name>
</gene>
<protein>
    <submittedName>
        <fullName evidence="8">CopD family protein</fullName>
    </submittedName>
</protein>
<keyword evidence="4 6" id="KW-1133">Transmembrane helix</keyword>
<reference evidence="8" key="1">
    <citation type="submission" date="2024-05" db="EMBL/GenBank/DDBJ databases">
        <title>Metabacillus sp. nov., isolated from the rhizosphere soil of tomato plants.</title>
        <authorList>
            <person name="Ma R."/>
        </authorList>
    </citation>
    <scope>NUCLEOTIDE SEQUENCE</scope>
    <source>
        <strain evidence="8">DBTR6</strain>
    </source>
</reference>
<evidence type="ECO:0000256" key="2">
    <source>
        <dbReference type="ARBA" id="ARBA00022475"/>
    </source>
</evidence>
<keyword evidence="2" id="KW-1003">Cell membrane</keyword>
<dbReference type="InterPro" id="IPR008457">
    <property type="entry name" value="Cu-R_CopD_dom"/>
</dbReference>
<dbReference type="PANTHER" id="PTHR34820:SF4">
    <property type="entry name" value="INNER MEMBRANE PROTEIN YEBZ"/>
    <property type="match status" value="1"/>
</dbReference>
<comment type="subcellular location">
    <subcellularLocation>
        <location evidence="1">Cell membrane</location>
        <topology evidence="1">Multi-pass membrane protein</topology>
    </subcellularLocation>
</comment>
<feature type="transmembrane region" description="Helical" evidence="6">
    <location>
        <begin position="12"/>
        <end position="31"/>
    </location>
</feature>
<feature type="transmembrane region" description="Helical" evidence="6">
    <location>
        <begin position="43"/>
        <end position="65"/>
    </location>
</feature>